<comment type="caution">
    <text evidence="2">The sequence shown here is derived from an EMBL/GenBank/DDBJ whole genome shotgun (WGS) entry which is preliminary data.</text>
</comment>
<feature type="region of interest" description="Disordered" evidence="1">
    <location>
        <begin position="40"/>
        <end position="59"/>
    </location>
</feature>
<gene>
    <name evidence="2" type="ORF">LUZ62_066376</name>
</gene>
<dbReference type="Proteomes" id="UP001140206">
    <property type="component" value="Chromosome 3"/>
</dbReference>
<dbReference type="InterPro" id="IPR043459">
    <property type="entry name" value="NFD6/NOXY2-like"/>
</dbReference>
<protein>
    <submittedName>
        <fullName evidence="2">Uncharacterized protein</fullName>
    </submittedName>
</protein>
<dbReference type="PANTHER" id="PTHR33156">
    <property type="entry name" value="OS02G0230000 PROTEIN"/>
    <property type="match status" value="1"/>
</dbReference>
<keyword evidence="3" id="KW-1185">Reference proteome</keyword>
<evidence type="ECO:0000313" key="3">
    <source>
        <dbReference type="Proteomes" id="UP001140206"/>
    </source>
</evidence>
<accession>A0AAV8ENF7</accession>
<sequence length="112" mass="11958">MTIRRNLSVSPICCSFSDATMASRCRALSRPAFSFLKSSSFAKPTTPISPSSLPRPSPSFTRVRREMALVESLLPLHSAVSAARLTSRLGIDASGLSRSLSQGMLCQSNPGV</sequence>
<proteinExistence type="predicted"/>
<dbReference type="AlphaFoldDB" id="A0AAV8ENF7"/>
<reference evidence="2" key="1">
    <citation type="submission" date="2022-08" db="EMBL/GenBank/DDBJ databases">
        <authorList>
            <person name="Marques A."/>
        </authorList>
    </citation>
    <scope>NUCLEOTIDE SEQUENCE</scope>
    <source>
        <strain evidence="2">RhyPub2mFocal</strain>
        <tissue evidence="2">Leaves</tissue>
    </source>
</reference>
<organism evidence="2 3">
    <name type="scientific">Rhynchospora pubera</name>
    <dbReference type="NCBI Taxonomy" id="906938"/>
    <lineage>
        <taxon>Eukaryota</taxon>
        <taxon>Viridiplantae</taxon>
        <taxon>Streptophyta</taxon>
        <taxon>Embryophyta</taxon>
        <taxon>Tracheophyta</taxon>
        <taxon>Spermatophyta</taxon>
        <taxon>Magnoliopsida</taxon>
        <taxon>Liliopsida</taxon>
        <taxon>Poales</taxon>
        <taxon>Cyperaceae</taxon>
        <taxon>Cyperoideae</taxon>
        <taxon>Rhynchosporeae</taxon>
        <taxon>Rhynchospora</taxon>
    </lineage>
</organism>
<evidence type="ECO:0000256" key="1">
    <source>
        <dbReference type="SAM" id="MobiDB-lite"/>
    </source>
</evidence>
<dbReference type="PANTHER" id="PTHR33156:SF39">
    <property type="entry name" value="PROTEIN NONRESPONDING TO OXYLIPINS 2, MITOCHONDRIAL"/>
    <property type="match status" value="1"/>
</dbReference>
<dbReference type="EMBL" id="JAMFTS010000003">
    <property type="protein sequence ID" value="KAJ4782119.1"/>
    <property type="molecule type" value="Genomic_DNA"/>
</dbReference>
<name>A0AAV8ENF7_9POAL</name>
<evidence type="ECO:0000313" key="2">
    <source>
        <dbReference type="EMBL" id="KAJ4782119.1"/>
    </source>
</evidence>